<keyword evidence="3" id="KW-1185">Reference proteome</keyword>
<proteinExistence type="predicted"/>
<feature type="compositionally biased region" description="Basic and acidic residues" evidence="1">
    <location>
        <begin position="84"/>
        <end position="93"/>
    </location>
</feature>
<protein>
    <submittedName>
        <fullName evidence="2">Uncharacterized protein</fullName>
    </submittedName>
</protein>
<evidence type="ECO:0000256" key="1">
    <source>
        <dbReference type="SAM" id="MobiDB-lite"/>
    </source>
</evidence>
<comment type="caution">
    <text evidence="2">The sequence shown here is derived from an EMBL/GenBank/DDBJ whole genome shotgun (WGS) entry which is preliminary data.</text>
</comment>
<name>A0AAV7PK90_PLEWA</name>
<organism evidence="2 3">
    <name type="scientific">Pleurodeles waltl</name>
    <name type="common">Iberian ribbed newt</name>
    <dbReference type="NCBI Taxonomy" id="8319"/>
    <lineage>
        <taxon>Eukaryota</taxon>
        <taxon>Metazoa</taxon>
        <taxon>Chordata</taxon>
        <taxon>Craniata</taxon>
        <taxon>Vertebrata</taxon>
        <taxon>Euteleostomi</taxon>
        <taxon>Amphibia</taxon>
        <taxon>Batrachia</taxon>
        <taxon>Caudata</taxon>
        <taxon>Salamandroidea</taxon>
        <taxon>Salamandridae</taxon>
        <taxon>Pleurodelinae</taxon>
        <taxon>Pleurodeles</taxon>
    </lineage>
</organism>
<feature type="region of interest" description="Disordered" evidence="1">
    <location>
        <begin position="40"/>
        <end position="93"/>
    </location>
</feature>
<accession>A0AAV7PK90</accession>
<dbReference type="EMBL" id="JANPWB010000011">
    <property type="protein sequence ID" value="KAJ1128721.1"/>
    <property type="molecule type" value="Genomic_DNA"/>
</dbReference>
<evidence type="ECO:0000313" key="3">
    <source>
        <dbReference type="Proteomes" id="UP001066276"/>
    </source>
</evidence>
<dbReference type="Proteomes" id="UP001066276">
    <property type="component" value="Chromosome 7"/>
</dbReference>
<reference evidence="2" key="1">
    <citation type="journal article" date="2022" name="bioRxiv">
        <title>Sequencing and chromosome-scale assembly of the giantPleurodeles waltlgenome.</title>
        <authorList>
            <person name="Brown T."/>
            <person name="Elewa A."/>
            <person name="Iarovenko S."/>
            <person name="Subramanian E."/>
            <person name="Araus A.J."/>
            <person name="Petzold A."/>
            <person name="Susuki M."/>
            <person name="Suzuki K.-i.T."/>
            <person name="Hayashi T."/>
            <person name="Toyoda A."/>
            <person name="Oliveira C."/>
            <person name="Osipova E."/>
            <person name="Leigh N.D."/>
            <person name="Simon A."/>
            <person name="Yun M.H."/>
        </authorList>
    </citation>
    <scope>NUCLEOTIDE SEQUENCE</scope>
    <source>
        <strain evidence="2">20211129_DDA</strain>
        <tissue evidence="2">Liver</tissue>
    </source>
</reference>
<sequence>MRAHQLDEVPIIFEDQLTELEEELKEAEVQAVPMDIPILLARSSDGSDSDPDLSTSQAHASTPAKAVHTPAKPSKRSNGGIRKQTKEQPRPSI</sequence>
<evidence type="ECO:0000313" key="2">
    <source>
        <dbReference type="EMBL" id="KAJ1128721.1"/>
    </source>
</evidence>
<dbReference type="AlphaFoldDB" id="A0AAV7PK90"/>
<gene>
    <name evidence="2" type="ORF">NDU88_007096</name>
</gene>